<comment type="caution">
    <text evidence="2">The sequence shown here is derived from an EMBL/GenBank/DDBJ whole genome shotgun (WGS) entry which is preliminary data.</text>
</comment>
<reference evidence="2" key="1">
    <citation type="submission" date="2023-10" db="EMBL/GenBank/DDBJ databases">
        <authorList>
            <person name="Chen Y."/>
            <person name="Shah S."/>
            <person name="Dougan E. K."/>
            <person name="Thang M."/>
            <person name="Chan C."/>
        </authorList>
    </citation>
    <scope>NUCLEOTIDE SEQUENCE [LARGE SCALE GENOMIC DNA]</scope>
</reference>
<sequence>MSVGAGLNMMAPKGKAKAKAEAKAKARAEAKAKAAARADKEKRKSQKRVSEAALRAAAEKRACNGGKLSNGLTPSPDAGPEGSAESAIPYHEVFVRGFWVQTHACMLTFNNTEFTPDTRALFEEWCGATAARLGSRAWSGRLEQPLRAATDAPRYCLHAYLYWKGGDGLRLRSADDLAFQDYVPKPVWLDGWWAAQKLSHDQYRELSLLFRIGSQKRKRGVEEVAQAEREGFLQKHLAVELAELERADPVRPAQQFPETAEFVQLFSKPMRRRPILVIFGGTNLGESILAGSVLEDVAKMLHLPGVVEVTVEEDSNLDLAEFDLAKHSGVLLDGAGGAMMLKRHRGALQGRPKMSRGGKSATKMYSYPLTLCRRAVVVTMDPSAKNLHEFRACHWLSNPKNVVLLRLNAPAWAEAADASDAAEECMAGWTVEEVGGWLESEALLEFNRRRLVFQSSAPACPRLPTGS</sequence>
<feature type="region of interest" description="Disordered" evidence="1">
    <location>
        <begin position="1"/>
        <end position="56"/>
    </location>
</feature>
<evidence type="ECO:0000313" key="3">
    <source>
        <dbReference type="Proteomes" id="UP001189429"/>
    </source>
</evidence>
<gene>
    <name evidence="2" type="ORF">PCOR1329_LOCUS55766</name>
</gene>
<name>A0ABN9V9A6_9DINO</name>
<proteinExistence type="predicted"/>
<evidence type="ECO:0000313" key="2">
    <source>
        <dbReference type="EMBL" id="CAK0869410.1"/>
    </source>
</evidence>
<dbReference type="Proteomes" id="UP001189429">
    <property type="component" value="Unassembled WGS sequence"/>
</dbReference>
<feature type="compositionally biased region" description="Basic and acidic residues" evidence="1">
    <location>
        <begin position="18"/>
        <end position="42"/>
    </location>
</feature>
<dbReference type="EMBL" id="CAUYUJ010016846">
    <property type="protein sequence ID" value="CAK0869410.1"/>
    <property type="molecule type" value="Genomic_DNA"/>
</dbReference>
<protein>
    <submittedName>
        <fullName evidence="2">Uncharacterized protein</fullName>
    </submittedName>
</protein>
<keyword evidence="3" id="KW-1185">Reference proteome</keyword>
<evidence type="ECO:0000256" key="1">
    <source>
        <dbReference type="SAM" id="MobiDB-lite"/>
    </source>
</evidence>
<accession>A0ABN9V9A6</accession>
<organism evidence="2 3">
    <name type="scientific">Prorocentrum cordatum</name>
    <dbReference type="NCBI Taxonomy" id="2364126"/>
    <lineage>
        <taxon>Eukaryota</taxon>
        <taxon>Sar</taxon>
        <taxon>Alveolata</taxon>
        <taxon>Dinophyceae</taxon>
        <taxon>Prorocentrales</taxon>
        <taxon>Prorocentraceae</taxon>
        <taxon>Prorocentrum</taxon>
    </lineage>
</organism>